<organism evidence="2 3">
    <name type="scientific">Rhizobium aethiopicum</name>
    <dbReference type="NCBI Taxonomy" id="1138170"/>
    <lineage>
        <taxon>Bacteria</taxon>
        <taxon>Pseudomonadati</taxon>
        <taxon>Pseudomonadota</taxon>
        <taxon>Alphaproteobacteria</taxon>
        <taxon>Hyphomicrobiales</taxon>
        <taxon>Rhizobiaceae</taxon>
        <taxon>Rhizobium/Agrobacterium group</taxon>
        <taxon>Rhizobium</taxon>
    </lineage>
</organism>
<name>A0A1C3XZ67_9HYPH</name>
<dbReference type="AlphaFoldDB" id="A0A1C3XZ67"/>
<dbReference type="EMBL" id="FMAJ01000002">
    <property type="protein sequence ID" value="SCB57541.1"/>
    <property type="molecule type" value="Genomic_DNA"/>
</dbReference>
<feature type="transmembrane region" description="Helical" evidence="1">
    <location>
        <begin position="47"/>
        <end position="66"/>
    </location>
</feature>
<dbReference type="STRING" id="1138170.GA0061105_102535"/>
<evidence type="ECO:0000313" key="3">
    <source>
        <dbReference type="Proteomes" id="UP000198723"/>
    </source>
</evidence>
<keyword evidence="1" id="KW-0472">Membrane</keyword>
<sequence length="112" mass="11602">MALFAHVSKRADDASPSLDTANWLSLAAAAVGPAGEPAKPALAAADFLSLAAAPTFAVMALLTAATGSADMICTTTSDAFPLTGMLPMYLLMTGFHLAPWLRLAARQRLGRR</sequence>
<proteinExistence type="predicted"/>
<accession>A0A1C3XZ67</accession>
<gene>
    <name evidence="2" type="ORF">GA0061105_102535</name>
</gene>
<evidence type="ECO:0000313" key="2">
    <source>
        <dbReference type="EMBL" id="SCB57541.1"/>
    </source>
</evidence>
<protein>
    <submittedName>
        <fullName evidence="2">Uncharacterized protein</fullName>
    </submittedName>
</protein>
<feature type="transmembrane region" description="Helical" evidence="1">
    <location>
        <begin position="86"/>
        <end position="105"/>
    </location>
</feature>
<reference evidence="2 3" key="1">
    <citation type="submission" date="2016-08" db="EMBL/GenBank/DDBJ databases">
        <authorList>
            <person name="Seilhamer J.J."/>
        </authorList>
    </citation>
    <scope>NUCLEOTIDE SEQUENCE [LARGE SCALE GENOMIC DNA]</scope>
    <source>
        <strain evidence="2 3">HBR26</strain>
    </source>
</reference>
<dbReference type="RefSeq" id="WP_092749005.1">
    <property type="nucleotide sequence ID" value="NZ_FMAJ01000002.1"/>
</dbReference>
<keyword evidence="1" id="KW-1133">Transmembrane helix</keyword>
<keyword evidence="1" id="KW-0812">Transmembrane</keyword>
<dbReference type="Proteomes" id="UP000198723">
    <property type="component" value="Unassembled WGS sequence"/>
</dbReference>
<evidence type="ECO:0000256" key="1">
    <source>
        <dbReference type="SAM" id="Phobius"/>
    </source>
</evidence>